<gene>
    <name evidence="1" type="ORF">C7S10_05295</name>
</gene>
<reference evidence="1 2" key="1">
    <citation type="submission" date="2018-03" db="EMBL/GenBank/DDBJ databases">
        <authorList>
            <person name="Keele B.F."/>
        </authorList>
    </citation>
    <scope>NUCLEOTIDE SEQUENCE [LARGE SCALE GENOMIC DNA]</scope>
    <source>
        <strain evidence="1 2">IB-3</strain>
    </source>
</reference>
<keyword evidence="2" id="KW-1185">Reference proteome</keyword>
<dbReference type="OrthoDB" id="5243722at2"/>
<evidence type="ECO:0000313" key="1">
    <source>
        <dbReference type="EMBL" id="PUA81500.1"/>
    </source>
</evidence>
<comment type="caution">
    <text evidence="1">The sequence shown here is derived from an EMBL/GenBank/DDBJ whole genome shotgun (WGS) entry which is preliminary data.</text>
</comment>
<name>A0A2R7YYP8_9ACTN</name>
<accession>A0A2R7YYP8</accession>
<sequence>MGDVVREIRKRGGVATWSELKACVDRDRLEAALIGGRISRLRRNLYVLTDLQEVRRVAIEAGGTASHLTAAQHWGWK</sequence>
<dbReference type="AlphaFoldDB" id="A0A2R7YYP8"/>
<evidence type="ECO:0000313" key="2">
    <source>
        <dbReference type="Proteomes" id="UP000244867"/>
    </source>
</evidence>
<protein>
    <recommendedName>
        <fullName evidence="3">Transcriptional regulator</fullName>
    </recommendedName>
</protein>
<dbReference type="EMBL" id="PYXZ01000002">
    <property type="protein sequence ID" value="PUA81500.1"/>
    <property type="molecule type" value="Genomic_DNA"/>
</dbReference>
<evidence type="ECO:0008006" key="3">
    <source>
        <dbReference type="Google" id="ProtNLM"/>
    </source>
</evidence>
<dbReference type="Proteomes" id="UP000244867">
    <property type="component" value="Unassembled WGS sequence"/>
</dbReference>
<dbReference type="RefSeq" id="WP_108343392.1">
    <property type="nucleotide sequence ID" value="NZ_PYXZ01000002.1"/>
</dbReference>
<proteinExistence type="predicted"/>
<organism evidence="1 2">
    <name type="scientific">Nocardioides currus</name>
    <dbReference type="NCBI Taxonomy" id="2133958"/>
    <lineage>
        <taxon>Bacteria</taxon>
        <taxon>Bacillati</taxon>
        <taxon>Actinomycetota</taxon>
        <taxon>Actinomycetes</taxon>
        <taxon>Propionibacteriales</taxon>
        <taxon>Nocardioidaceae</taxon>
        <taxon>Nocardioides</taxon>
    </lineage>
</organism>